<dbReference type="Proteomes" id="UP001595645">
    <property type="component" value="Unassembled WGS sequence"/>
</dbReference>
<protein>
    <submittedName>
        <fullName evidence="2">VOC family protein</fullName>
    </submittedName>
</protein>
<organism evidence="2 3">
    <name type="scientific">Amycolatopsis speibonae</name>
    <dbReference type="NCBI Taxonomy" id="1450224"/>
    <lineage>
        <taxon>Bacteria</taxon>
        <taxon>Bacillati</taxon>
        <taxon>Actinomycetota</taxon>
        <taxon>Actinomycetes</taxon>
        <taxon>Pseudonocardiales</taxon>
        <taxon>Pseudonocardiaceae</taxon>
        <taxon>Amycolatopsis</taxon>
    </lineage>
</organism>
<name>A0ABV7NR02_9PSEU</name>
<dbReference type="InterPro" id="IPR029068">
    <property type="entry name" value="Glyas_Bleomycin-R_OHBP_Dase"/>
</dbReference>
<dbReference type="Pfam" id="PF00903">
    <property type="entry name" value="Glyoxalase"/>
    <property type="match status" value="1"/>
</dbReference>
<dbReference type="InterPro" id="IPR004360">
    <property type="entry name" value="Glyas_Fos-R_dOase_dom"/>
</dbReference>
<proteinExistence type="predicted"/>
<dbReference type="PANTHER" id="PTHR36437">
    <property type="entry name" value="GLYOXALASE/BLEOMYCIN RESISTANCE PROTEIN/DIOXYGENASE"/>
    <property type="match status" value="1"/>
</dbReference>
<evidence type="ECO:0000313" key="2">
    <source>
        <dbReference type="EMBL" id="MFC3448587.1"/>
    </source>
</evidence>
<comment type="caution">
    <text evidence="2">The sequence shown here is derived from an EMBL/GenBank/DDBJ whole genome shotgun (WGS) entry which is preliminary data.</text>
</comment>
<feature type="domain" description="VOC" evidence="1">
    <location>
        <begin position="5"/>
        <end position="125"/>
    </location>
</feature>
<dbReference type="PANTHER" id="PTHR36437:SF2">
    <property type="entry name" value="GLYOXALASE_BLEOMYCIN RESISTANCE PROTEIN_DIOXYGENASE"/>
    <property type="match status" value="1"/>
</dbReference>
<sequence length="128" mass="14569">MMISHISTVGINVRDPDAALDFYTGKLGFEVRKKVDTPNFKWYEIAPPNAESTLVLVTEGYGVFDADRIGKYTGVSFRTESIHDLFTTYTERGVHFTCEPTLESYGQWFASFADQDGNEFFVFQPEDE</sequence>
<dbReference type="SUPFAM" id="SSF54593">
    <property type="entry name" value="Glyoxalase/Bleomycin resistance protein/Dihydroxybiphenyl dioxygenase"/>
    <property type="match status" value="1"/>
</dbReference>
<keyword evidence="3" id="KW-1185">Reference proteome</keyword>
<reference evidence="3" key="1">
    <citation type="journal article" date="2019" name="Int. J. Syst. Evol. Microbiol.">
        <title>The Global Catalogue of Microorganisms (GCM) 10K type strain sequencing project: providing services to taxonomists for standard genome sequencing and annotation.</title>
        <authorList>
            <consortium name="The Broad Institute Genomics Platform"/>
            <consortium name="The Broad Institute Genome Sequencing Center for Infectious Disease"/>
            <person name="Wu L."/>
            <person name="Ma J."/>
        </authorList>
    </citation>
    <scope>NUCLEOTIDE SEQUENCE [LARGE SCALE GENOMIC DNA]</scope>
    <source>
        <strain evidence="3">CGMCC 4.7676</strain>
    </source>
</reference>
<dbReference type="RefSeq" id="WP_378237259.1">
    <property type="nucleotide sequence ID" value="NZ_JBHRWK010000007.1"/>
</dbReference>
<dbReference type="Gene3D" id="3.10.180.10">
    <property type="entry name" value="2,3-Dihydroxybiphenyl 1,2-Dioxygenase, domain 1"/>
    <property type="match status" value="1"/>
</dbReference>
<gene>
    <name evidence="2" type="ORF">ACFOSH_03990</name>
</gene>
<dbReference type="EMBL" id="JBHRWK010000007">
    <property type="protein sequence ID" value="MFC3448587.1"/>
    <property type="molecule type" value="Genomic_DNA"/>
</dbReference>
<evidence type="ECO:0000259" key="1">
    <source>
        <dbReference type="PROSITE" id="PS51819"/>
    </source>
</evidence>
<accession>A0ABV7NR02</accession>
<dbReference type="InterPro" id="IPR037523">
    <property type="entry name" value="VOC_core"/>
</dbReference>
<evidence type="ECO:0000313" key="3">
    <source>
        <dbReference type="Proteomes" id="UP001595645"/>
    </source>
</evidence>
<dbReference type="PROSITE" id="PS51819">
    <property type="entry name" value="VOC"/>
    <property type="match status" value="1"/>
</dbReference>